<accession>A0AAD4GFX9</accession>
<sequence>MEVYVDDDTTCHPKVGETLRAFLPTVFSLNVDVSLRWNGRASWVILRPGPFVHLPLK</sequence>
<dbReference type="AlphaFoldDB" id="A0AAD4GFX9"/>
<organism evidence="1 2">
    <name type="scientific">Boletus edulis BED1</name>
    <dbReference type="NCBI Taxonomy" id="1328754"/>
    <lineage>
        <taxon>Eukaryota</taxon>
        <taxon>Fungi</taxon>
        <taxon>Dikarya</taxon>
        <taxon>Basidiomycota</taxon>
        <taxon>Agaricomycotina</taxon>
        <taxon>Agaricomycetes</taxon>
        <taxon>Agaricomycetidae</taxon>
        <taxon>Boletales</taxon>
        <taxon>Boletineae</taxon>
        <taxon>Boletaceae</taxon>
        <taxon>Boletoideae</taxon>
        <taxon>Boletus</taxon>
    </lineage>
</organism>
<protein>
    <submittedName>
        <fullName evidence="1">Uncharacterized protein</fullName>
    </submittedName>
</protein>
<evidence type="ECO:0000313" key="1">
    <source>
        <dbReference type="EMBL" id="KAF8441629.1"/>
    </source>
</evidence>
<evidence type="ECO:0000313" key="2">
    <source>
        <dbReference type="Proteomes" id="UP001194468"/>
    </source>
</evidence>
<comment type="caution">
    <text evidence="1">The sequence shown here is derived from an EMBL/GenBank/DDBJ whole genome shotgun (WGS) entry which is preliminary data.</text>
</comment>
<reference evidence="1" key="2">
    <citation type="journal article" date="2020" name="Nat. Commun.">
        <title>Large-scale genome sequencing of mycorrhizal fungi provides insights into the early evolution of symbiotic traits.</title>
        <authorList>
            <person name="Miyauchi S."/>
            <person name="Kiss E."/>
            <person name="Kuo A."/>
            <person name="Drula E."/>
            <person name="Kohler A."/>
            <person name="Sanchez-Garcia M."/>
            <person name="Morin E."/>
            <person name="Andreopoulos B."/>
            <person name="Barry K.W."/>
            <person name="Bonito G."/>
            <person name="Buee M."/>
            <person name="Carver A."/>
            <person name="Chen C."/>
            <person name="Cichocki N."/>
            <person name="Clum A."/>
            <person name="Culley D."/>
            <person name="Crous P.W."/>
            <person name="Fauchery L."/>
            <person name="Girlanda M."/>
            <person name="Hayes R.D."/>
            <person name="Keri Z."/>
            <person name="LaButti K."/>
            <person name="Lipzen A."/>
            <person name="Lombard V."/>
            <person name="Magnuson J."/>
            <person name="Maillard F."/>
            <person name="Murat C."/>
            <person name="Nolan M."/>
            <person name="Ohm R.A."/>
            <person name="Pangilinan J."/>
            <person name="Pereira M.F."/>
            <person name="Perotto S."/>
            <person name="Peter M."/>
            <person name="Pfister S."/>
            <person name="Riley R."/>
            <person name="Sitrit Y."/>
            <person name="Stielow J.B."/>
            <person name="Szollosi G."/>
            <person name="Zifcakova L."/>
            <person name="Stursova M."/>
            <person name="Spatafora J.W."/>
            <person name="Tedersoo L."/>
            <person name="Vaario L.M."/>
            <person name="Yamada A."/>
            <person name="Yan M."/>
            <person name="Wang P."/>
            <person name="Xu J."/>
            <person name="Bruns T."/>
            <person name="Baldrian P."/>
            <person name="Vilgalys R."/>
            <person name="Dunand C."/>
            <person name="Henrissat B."/>
            <person name="Grigoriev I.V."/>
            <person name="Hibbett D."/>
            <person name="Nagy L.G."/>
            <person name="Martin F.M."/>
        </authorList>
    </citation>
    <scope>NUCLEOTIDE SEQUENCE</scope>
    <source>
        <strain evidence="1">BED1</strain>
    </source>
</reference>
<dbReference type="Proteomes" id="UP001194468">
    <property type="component" value="Unassembled WGS sequence"/>
</dbReference>
<proteinExistence type="predicted"/>
<reference evidence="1" key="1">
    <citation type="submission" date="2019-10" db="EMBL/GenBank/DDBJ databases">
        <authorList>
            <consortium name="DOE Joint Genome Institute"/>
            <person name="Kuo A."/>
            <person name="Miyauchi S."/>
            <person name="Kiss E."/>
            <person name="Drula E."/>
            <person name="Kohler A."/>
            <person name="Sanchez-Garcia M."/>
            <person name="Andreopoulos B."/>
            <person name="Barry K.W."/>
            <person name="Bonito G."/>
            <person name="Buee M."/>
            <person name="Carver A."/>
            <person name="Chen C."/>
            <person name="Cichocki N."/>
            <person name="Clum A."/>
            <person name="Culley D."/>
            <person name="Crous P.W."/>
            <person name="Fauchery L."/>
            <person name="Girlanda M."/>
            <person name="Hayes R."/>
            <person name="Keri Z."/>
            <person name="LaButti K."/>
            <person name="Lipzen A."/>
            <person name="Lombard V."/>
            <person name="Magnuson J."/>
            <person name="Maillard F."/>
            <person name="Morin E."/>
            <person name="Murat C."/>
            <person name="Nolan M."/>
            <person name="Ohm R."/>
            <person name="Pangilinan J."/>
            <person name="Pereira M."/>
            <person name="Perotto S."/>
            <person name="Peter M."/>
            <person name="Riley R."/>
            <person name="Sitrit Y."/>
            <person name="Stielow B."/>
            <person name="Szollosi G."/>
            <person name="Zifcakova L."/>
            <person name="Stursova M."/>
            <person name="Spatafora J.W."/>
            <person name="Tedersoo L."/>
            <person name="Vaario L.-M."/>
            <person name="Yamada A."/>
            <person name="Yan M."/>
            <person name="Wang P."/>
            <person name="Xu J."/>
            <person name="Bruns T."/>
            <person name="Baldrian P."/>
            <person name="Vilgalys R."/>
            <person name="Henrissat B."/>
            <person name="Grigoriev I.V."/>
            <person name="Hibbett D."/>
            <person name="Nagy L.G."/>
            <person name="Martin F.M."/>
        </authorList>
    </citation>
    <scope>NUCLEOTIDE SEQUENCE</scope>
    <source>
        <strain evidence="1">BED1</strain>
    </source>
</reference>
<keyword evidence="2" id="KW-1185">Reference proteome</keyword>
<gene>
    <name evidence="1" type="ORF">L210DRAFT_3537741</name>
</gene>
<dbReference type="EMBL" id="WHUW01000010">
    <property type="protein sequence ID" value="KAF8441629.1"/>
    <property type="molecule type" value="Genomic_DNA"/>
</dbReference>
<name>A0AAD4GFX9_BOLED</name>